<dbReference type="InterPro" id="IPR036286">
    <property type="entry name" value="LexA/Signal_pep-like_sf"/>
</dbReference>
<keyword evidence="6" id="KW-0472">Membrane</keyword>
<evidence type="ECO:0000256" key="5">
    <source>
        <dbReference type="ARBA" id="ARBA00022801"/>
    </source>
</evidence>
<proteinExistence type="inferred from homology"/>
<keyword evidence="6" id="KW-1133">Transmembrane helix</keyword>
<evidence type="ECO:0000259" key="7">
    <source>
        <dbReference type="Pfam" id="PF10502"/>
    </source>
</evidence>
<dbReference type="GO" id="GO:0009003">
    <property type="term" value="F:signal peptidase activity"/>
    <property type="evidence" value="ECO:0007669"/>
    <property type="project" value="UniProtKB-EC"/>
</dbReference>
<comment type="subcellular location">
    <subcellularLocation>
        <location evidence="2">Cell membrane</location>
        <topology evidence="2">Single-pass type II membrane protein</topology>
    </subcellularLocation>
    <subcellularLocation>
        <location evidence="6">Membrane</location>
        <topology evidence="6">Single-pass type II membrane protein</topology>
    </subcellularLocation>
</comment>
<dbReference type="InterPro" id="IPR019533">
    <property type="entry name" value="Peptidase_S26"/>
</dbReference>
<comment type="catalytic activity">
    <reaction evidence="1 6">
        <text>Cleavage of hydrophobic, N-terminal signal or leader sequences from secreted and periplasmic proteins.</text>
        <dbReference type="EC" id="3.4.21.89"/>
    </reaction>
</comment>
<organism evidence="8 9">
    <name type="scientific">Ruminococcus hominis</name>
    <dbReference type="NCBI Taxonomy" id="2763065"/>
    <lineage>
        <taxon>Bacteria</taxon>
        <taxon>Bacillati</taxon>
        <taxon>Bacillota</taxon>
        <taxon>Clostridia</taxon>
        <taxon>Eubacteriales</taxon>
        <taxon>Oscillospiraceae</taxon>
        <taxon>Ruminococcus</taxon>
    </lineage>
</organism>
<dbReference type="InterPro" id="IPR000223">
    <property type="entry name" value="Pept_S26A_signal_pept_1"/>
</dbReference>
<name>A0ABR7G8T1_9FIRM</name>
<gene>
    <name evidence="8" type="primary">lepB</name>
    <name evidence="8" type="ORF">H8S40_09780</name>
</gene>
<dbReference type="Gene3D" id="2.10.109.10">
    <property type="entry name" value="Umud Fragment, subunit A"/>
    <property type="match status" value="1"/>
</dbReference>
<feature type="transmembrane region" description="Helical" evidence="6">
    <location>
        <begin position="36"/>
        <end position="58"/>
    </location>
</feature>
<dbReference type="EC" id="3.4.21.89" evidence="4 6"/>
<dbReference type="PRINTS" id="PR00727">
    <property type="entry name" value="LEADERPTASE"/>
</dbReference>
<evidence type="ECO:0000256" key="4">
    <source>
        <dbReference type="ARBA" id="ARBA00013208"/>
    </source>
</evidence>
<dbReference type="Pfam" id="PF10502">
    <property type="entry name" value="Peptidase_S26"/>
    <property type="match status" value="1"/>
</dbReference>
<dbReference type="RefSeq" id="WP_117989545.1">
    <property type="nucleotide sequence ID" value="NZ_JACOPE010000001.1"/>
</dbReference>
<dbReference type="EMBL" id="JACOPE010000001">
    <property type="protein sequence ID" value="MBC5683852.1"/>
    <property type="molecule type" value="Genomic_DNA"/>
</dbReference>
<keyword evidence="6" id="KW-0812">Transmembrane</keyword>
<dbReference type="NCBIfam" id="TIGR02227">
    <property type="entry name" value="sigpep_I_bact"/>
    <property type="match status" value="1"/>
</dbReference>
<dbReference type="SUPFAM" id="SSF51306">
    <property type="entry name" value="LexA/Signal peptidase"/>
    <property type="match status" value="1"/>
</dbReference>
<keyword evidence="9" id="KW-1185">Reference proteome</keyword>
<dbReference type="Proteomes" id="UP000631576">
    <property type="component" value="Unassembled WGS sequence"/>
</dbReference>
<evidence type="ECO:0000256" key="2">
    <source>
        <dbReference type="ARBA" id="ARBA00004401"/>
    </source>
</evidence>
<comment type="similarity">
    <text evidence="3 6">Belongs to the peptidase S26 family.</text>
</comment>
<keyword evidence="5 6" id="KW-0378">Hydrolase</keyword>
<protein>
    <recommendedName>
        <fullName evidence="4 6">Signal peptidase I</fullName>
        <ecNumber evidence="4 6">3.4.21.89</ecNumber>
    </recommendedName>
</protein>
<dbReference type="PANTHER" id="PTHR43390">
    <property type="entry name" value="SIGNAL PEPTIDASE I"/>
    <property type="match status" value="1"/>
</dbReference>
<evidence type="ECO:0000256" key="3">
    <source>
        <dbReference type="ARBA" id="ARBA00009370"/>
    </source>
</evidence>
<evidence type="ECO:0000256" key="6">
    <source>
        <dbReference type="RuleBase" id="RU362042"/>
    </source>
</evidence>
<evidence type="ECO:0000313" key="8">
    <source>
        <dbReference type="EMBL" id="MBC5683852.1"/>
    </source>
</evidence>
<dbReference type="PANTHER" id="PTHR43390:SF1">
    <property type="entry name" value="CHLOROPLAST PROCESSING PEPTIDASE"/>
    <property type="match status" value="1"/>
</dbReference>
<dbReference type="CDD" id="cd06530">
    <property type="entry name" value="S26_SPase_I"/>
    <property type="match status" value="1"/>
</dbReference>
<evidence type="ECO:0000256" key="1">
    <source>
        <dbReference type="ARBA" id="ARBA00000677"/>
    </source>
</evidence>
<reference evidence="8 9" key="1">
    <citation type="submission" date="2020-08" db="EMBL/GenBank/DDBJ databases">
        <title>Genome public.</title>
        <authorList>
            <person name="Liu C."/>
            <person name="Sun Q."/>
        </authorList>
    </citation>
    <scope>NUCLEOTIDE SEQUENCE [LARGE SCALE GENOMIC DNA]</scope>
    <source>
        <strain evidence="8 9">NSJ-13</strain>
    </source>
</reference>
<comment type="caution">
    <text evidence="8">The sequence shown here is derived from an EMBL/GenBank/DDBJ whole genome shotgun (WGS) entry which is preliminary data.</text>
</comment>
<dbReference type="PROSITE" id="PS00761">
    <property type="entry name" value="SPASE_I_3"/>
    <property type="match status" value="1"/>
</dbReference>
<dbReference type="InterPro" id="IPR019758">
    <property type="entry name" value="Pept_S26A_signal_pept_1_CS"/>
</dbReference>
<sequence>MKKRAKKKSYTIDRKKWKLYFRKKCRSLKTEKVKTAIEWGTEIIVVCILAWMLVSFFGQRVSNAGDSMSPVLKNGDVVLINRIVYDARKPKRGEIIAFRPNGNENAHYCIKRVVGLPGETVQIKDGKIYIDGKVQKKNVYTSDLDFAGIAEKKLTLGETEYFVLGDNSAGSDDSRLADIGNVKREDIGGKVWFVTNIGKNFGFVK</sequence>
<evidence type="ECO:0000313" key="9">
    <source>
        <dbReference type="Proteomes" id="UP000631576"/>
    </source>
</evidence>
<dbReference type="InterPro" id="IPR019757">
    <property type="entry name" value="Pept_S26A_signal_pept_1_Lys-AS"/>
</dbReference>
<dbReference type="PROSITE" id="PS00760">
    <property type="entry name" value="SPASE_I_2"/>
    <property type="match status" value="1"/>
</dbReference>
<feature type="domain" description="Peptidase S26" evidence="7">
    <location>
        <begin position="37"/>
        <end position="194"/>
    </location>
</feature>
<keyword evidence="6" id="KW-0645">Protease</keyword>
<accession>A0ABR7G8T1</accession>